<dbReference type="Pfam" id="PF02563">
    <property type="entry name" value="Poly_export"/>
    <property type="match status" value="1"/>
</dbReference>
<gene>
    <name evidence="4" type="ORF">HELGO_WM36586</name>
</gene>
<feature type="domain" description="Polysaccharide export protein N-terminal" evidence="2">
    <location>
        <begin position="2"/>
        <end position="60"/>
    </location>
</feature>
<evidence type="ECO:0000313" key="4">
    <source>
        <dbReference type="EMBL" id="CAA6810216.1"/>
    </source>
</evidence>
<dbReference type="InterPro" id="IPR003715">
    <property type="entry name" value="Poly_export_N"/>
</dbReference>
<dbReference type="GO" id="GO:0015159">
    <property type="term" value="F:polysaccharide transmembrane transporter activity"/>
    <property type="evidence" value="ECO:0007669"/>
    <property type="project" value="InterPro"/>
</dbReference>
<dbReference type="AlphaFoldDB" id="A0A6S6T5L8"/>
<dbReference type="Gene3D" id="3.10.560.10">
    <property type="entry name" value="Outer membrane lipoprotein wza domain like"/>
    <property type="match status" value="2"/>
</dbReference>
<organism evidence="4">
    <name type="scientific">uncultured Thiotrichaceae bacterium</name>
    <dbReference type="NCBI Taxonomy" id="298394"/>
    <lineage>
        <taxon>Bacteria</taxon>
        <taxon>Pseudomonadati</taxon>
        <taxon>Pseudomonadota</taxon>
        <taxon>Gammaproteobacteria</taxon>
        <taxon>Thiotrichales</taxon>
        <taxon>Thiotrichaceae</taxon>
        <taxon>environmental samples</taxon>
    </lineage>
</organism>
<dbReference type="PANTHER" id="PTHR33619">
    <property type="entry name" value="POLYSACCHARIDE EXPORT PROTEIN GFCE-RELATED"/>
    <property type="match status" value="1"/>
</dbReference>
<accession>A0A6S6T5L8</accession>
<dbReference type="Pfam" id="PF10531">
    <property type="entry name" value="SLBB"/>
    <property type="match status" value="2"/>
</dbReference>
<feature type="domain" description="Soluble ligand binding" evidence="3">
    <location>
        <begin position="66"/>
        <end position="117"/>
    </location>
</feature>
<keyword evidence="1" id="KW-0732">Signal</keyword>
<name>A0A6S6T5L8_9GAMM</name>
<proteinExistence type="predicted"/>
<evidence type="ECO:0008006" key="5">
    <source>
        <dbReference type="Google" id="ProtNLM"/>
    </source>
</evidence>
<evidence type="ECO:0000256" key="1">
    <source>
        <dbReference type="ARBA" id="ARBA00022729"/>
    </source>
</evidence>
<reference evidence="4" key="1">
    <citation type="submission" date="2020-01" db="EMBL/GenBank/DDBJ databases">
        <authorList>
            <person name="Meier V. D."/>
            <person name="Meier V D."/>
        </authorList>
    </citation>
    <scope>NUCLEOTIDE SEQUENCE</scope>
    <source>
        <strain evidence="4">HLG_WM_MAG_08</strain>
    </source>
</reference>
<sequence>MFKVPDLTRELRVDSRGQITFPLIGSIRARGMKPAQLERVIAQKLEQTYMNNPQVTVVVKESVQNRVTVEGAVKKAGIFPVAGDMTVLQAIALAGGLEANADVHRAILLRKNTRGQVSQQPIDLAAIREGRMQDLALLQDDRIVVQEGTYNRFTVDGTVASPGIFQLQPGMTFMQAVAMAGGVTELADKEQANLFRRDRNGSFRRYAVNLQAIREGRAPDPLLERDDRIVMVESRTKTFLRDASTLVSPLSLFK</sequence>
<dbReference type="EMBL" id="CACVAV010000162">
    <property type="protein sequence ID" value="CAA6810216.1"/>
    <property type="molecule type" value="Genomic_DNA"/>
</dbReference>
<dbReference type="InterPro" id="IPR049712">
    <property type="entry name" value="Poly_export"/>
</dbReference>
<feature type="domain" description="Soluble ligand binding" evidence="3">
    <location>
        <begin position="153"/>
        <end position="202"/>
    </location>
</feature>
<protein>
    <recommendedName>
        <fullName evidence="5">Polysaccharide export protein</fullName>
    </recommendedName>
</protein>
<dbReference type="PANTHER" id="PTHR33619:SF3">
    <property type="entry name" value="POLYSACCHARIDE EXPORT PROTEIN GFCE-RELATED"/>
    <property type="match status" value="1"/>
</dbReference>
<dbReference type="InterPro" id="IPR019554">
    <property type="entry name" value="Soluble_ligand-bd"/>
</dbReference>
<evidence type="ECO:0000259" key="2">
    <source>
        <dbReference type="Pfam" id="PF02563"/>
    </source>
</evidence>
<evidence type="ECO:0000259" key="3">
    <source>
        <dbReference type="Pfam" id="PF10531"/>
    </source>
</evidence>